<evidence type="ECO:0000313" key="2">
    <source>
        <dbReference type="Proteomes" id="UP000092713"/>
    </source>
</evidence>
<keyword evidence="2" id="KW-1185">Reference proteome</keyword>
<evidence type="ECO:0000313" key="1">
    <source>
        <dbReference type="EMBL" id="OBV40734.1"/>
    </source>
</evidence>
<protein>
    <recommendedName>
        <fullName evidence="3">DUF1993 domain-containing protein</fullName>
    </recommendedName>
</protein>
<dbReference type="InterPro" id="IPR034660">
    <property type="entry name" value="DinB/YfiT-like"/>
</dbReference>
<dbReference type="InterPro" id="IPR018531">
    <property type="entry name" value="DUF1993"/>
</dbReference>
<dbReference type="OrthoDB" id="338237at2"/>
<dbReference type="Pfam" id="PF09351">
    <property type="entry name" value="DUF1993"/>
    <property type="match status" value="1"/>
</dbReference>
<dbReference type="RefSeq" id="WP_065306638.1">
    <property type="nucleotide sequence ID" value="NZ_LOCQ01000044.1"/>
</dbReference>
<dbReference type="PATRIC" id="fig|1747903.4.peg.4388"/>
<proteinExistence type="predicted"/>
<accession>A0A1A7C6S6</accession>
<gene>
    <name evidence="1" type="ORF">ASR47_101940</name>
</gene>
<dbReference type="Proteomes" id="UP000092713">
    <property type="component" value="Unassembled WGS sequence"/>
</dbReference>
<organism evidence="1 2">
    <name type="scientific">Janthinobacterium psychrotolerans</name>
    <dbReference type="NCBI Taxonomy" id="1747903"/>
    <lineage>
        <taxon>Bacteria</taxon>
        <taxon>Pseudomonadati</taxon>
        <taxon>Pseudomonadota</taxon>
        <taxon>Betaproteobacteria</taxon>
        <taxon>Burkholderiales</taxon>
        <taxon>Oxalobacteraceae</taxon>
        <taxon>Janthinobacterium</taxon>
    </lineage>
</organism>
<dbReference type="STRING" id="1747903.ASR47_101940"/>
<dbReference type="EMBL" id="LOCQ01000044">
    <property type="protein sequence ID" value="OBV40734.1"/>
    <property type="molecule type" value="Genomic_DNA"/>
</dbReference>
<dbReference type="SUPFAM" id="SSF109854">
    <property type="entry name" value="DinB/YfiT-like putative metalloenzymes"/>
    <property type="match status" value="1"/>
</dbReference>
<comment type="caution">
    <text evidence="1">The sequence shown here is derived from an EMBL/GenBank/DDBJ whole genome shotgun (WGS) entry which is preliminary data.</text>
</comment>
<dbReference type="PANTHER" id="PTHR36922:SF1">
    <property type="entry name" value="DUF1993 DOMAIN-CONTAINING PROTEIN"/>
    <property type="match status" value="1"/>
</dbReference>
<dbReference type="AlphaFoldDB" id="A0A1A7C6S6"/>
<evidence type="ECO:0008006" key="3">
    <source>
        <dbReference type="Google" id="ProtNLM"/>
    </source>
</evidence>
<name>A0A1A7C6S6_9BURK</name>
<sequence>MTFSIHSASIPVFKQILGSLAAILDKAQTHVQDKKIDPNALLQYRLFPDMLPFVRQIQIATDFAKGCGARLAGVAVPPYEDSEQSFAELKARIVKTIAFLDSLPQADIEGSETRAITTGSGEKTKHFTGQTYLFHYALPHFFFHATTAYDILRHNGVEVGKKDFIGSY</sequence>
<dbReference type="Gene3D" id="1.20.120.450">
    <property type="entry name" value="dinb family like domain"/>
    <property type="match status" value="1"/>
</dbReference>
<dbReference type="PANTHER" id="PTHR36922">
    <property type="entry name" value="BLL2446 PROTEIN"/>
    <property type="match status" value="1"/>
</dbReference>
<reference evidence="1 2" key="1">
    <citation type="submission" date="2016-04" db="EMBL/GenBank/DDBJ databases">
        <title>Draft genome sequence of Janthinobacterium psychrotolerans sp. nov., isolated from freshwater sediments in Denmark.</title>
        <authorList>
            <person name="Gong X."/>
            <person name="Skrivergaard S."/>
            <person name="Korsgaard B.S."/>
            <person name="Schreiber L."/>
            <person name="Marshall I.P."/>
            <person name="Finster K."/>
            <person name="Schramm A."/>
        </authorList>
    </citation>
    <scope>NUCLEOTIDE SEQUENCE [LARGE SCALE GENOMIC DNA]</scope>
    <source>
        <strain evidence="1 2">S3-2</strain>
    </source>
</reference>